<evidence type="ECO:0000256" key="1">
    <source>
        <dbReference type="SAM" id="MobiDB-lite"/>
    </source>
</evidence>
<feature type="compositionally biased region" description="Basic and acidic residues" evidence="1">
    <location>
        <begin position="678"/>
        <end position="687"/>
    </location>
</feature>
<evidence type="ECO:0000313" key="2">
    <source>
        <dbReference type="EMBL" id="KAL3660774.1"/>
    </source>
</evidence>
<proteinExistence type="predicted"/>
<dbReference type="EMBL" id="JBIMZQ010000039">
    <property type="protein sequence ID" value="KAL3660774.1"/>
    <property type="molecule type" value="Genomic_DNA"/>
</dbReference>
<name>A0ABD3F5L7_9STRA</name>
<feature type="region of interest" description="Disordered" evidence="1">
    <location>
        <begin position="445"/>
        <end position="479"/>
    </location>
</feature>
<feature type="compositionally biased region" description="Basic and acidic residues" evidence="1">
    <location>
        <begin position="11"/>
        <end position="22"/>
    </location>
</feature>
<sequence length="687" mass="75486">MRMLAMNSLMHDAERRRQDRTSRVVHSSMASGDTDKEDDDLDDEPDVDELDPVDGFPGPPARVRPRRRFVKPGQTTYELSFSRRNANARRARRTGLKEQESDGKKPQDRDEYSPALPGAARPCPAVSSLSSVLTEVMTGKTKALNNIVDTTPPQPNVTYVVEHAPDGAPYVAASDGNKYFENSTIGQIFLKPAPNHTGPKGRRSDLDFLQSGGWNHQTQAMGSRRSDFVGADAAATANVGNLPMEAGAKSGEQGATSDIDAKKGSKSLLGFKGFHMGKKKDKKGSANDLKAVQEQEDHAHTAVLRTHDAIVHQHEEDEFPMLDHEMVDRNRADSSWEVPAAKFNVPEVQQLTPVRLLDSTGMETAQQARTDLLTTPETTNDSIASDSSSLSSASSTSSNGAAAPAKTLPRLQPKKDLPAPPLALDAYDEDDNPLCRSFQNVRDVDLMHSKSDESEDDEDHEREHDEEHDDAAAAVDEGFPDVNSPDFAGRVRVSSGATSVAEFVGGFKGQLSRRSGTSGLVNRKRAVRHARLTAEEQKAADLARKIREARNRIPLEFRDEYMSLAAQNELKKKKKWRALGRHIHFNTDVLVREFEVESEDEDDGYDSPDEIVDAVQLVSKRDVVHAEDVVAAFPMEQLELPPEPETIAQGFPLPPAIGTGGEEQSAQDEPLTFSQLNNDKRMSFSDL</sequence>
<feature type="region of interest" description="Disordered" evidence="1">
    <location>
        <begin position="371"/>
        <end position="433"/>
    </location>
</feature>
<dbReference type="AlphaFoldDB" id="A0ABD3F5L7"/>
<evidence type="ECO:0000313" key="3">
    <source>
        <dbReference type="Proteomes" id="UP001632037"/>
    </source>
</evidence>
<keyword evidence="3" id="KW-1185">Reference proteome</keyword>
<accession>A0ABD3F5L7</accession>
<feature type="region of interest" description="Disordered" evidence="1">
    <location>
        <begin position="642"/>
        <end position="687"/>
    </location>
</feature>
<feature type="compositionally biased region" description="Polar residues" evidence="1">
    <location>
        <begin position="371"/>
        <end position="381"/>
    </location>
</feature>
<dbReference type="Proteomes" id="UP001632037">
    <property type="component" value="Unassembled WGS sequence"/>
</dbReference>
<reference evidence="2 3" key="1">
    <citation type="submission" date="2024-09" db="EMBL/GenBank/DDBJ databases">
        <title>Genome sequencing and assembly of Phytophthora oleae, isolate VK10A, causative agent of rot of olive drupes.</title>
        <authorList>
            <person name="Conti Taguali S."/>
            <person name="Riolo M."/>
            <person name="La Spada F."/>
            <person name="Cacciola S.O."/>
            <person name="Dionisio G."/>
        </authorList>
    </citation>
    <scope>NUCLEOTIDE SEQUENCE [LARGE SCALE GENOMIC DNA]</scope>
    <source>
        <strain evidence="2 3">VK10A</strain>
    </source>
</reference>
<organism evidence="2 3">
    <name type="scientific">Phytophthora oleae</name>
    <dbReference type="NCBI Taxonomy" id="2107226"/>
    <lineage>
        <taxon>Eukaryota</taxon>
        <taxon>Sar</taxon>
        <taxon>Stramenopiles</taxon>
        <taxon>Oomycota</taxon>
        <taxon>Peronosporomycetes</taxon>
        <taxon>Peronosporales</taxon>
        <taxon>Peronosporaceae</taxon>
        <taxon>Phytophthora</taxon>
    </lineage>
</organism>
<feature type="compositionally biased region" description="Basic and acidic residues" evidence="1">
    <location>
        <begin position="95"/>
        <end position="112"/>
    </location>
</feature>
<feature type="region of interest" description="Disordered" evidence="1">
    <location>
        <begin position="1"/>
        <end position="124"/>
    </location>
</feature>
<gene>
    <name evidence="2" type="ORF">V7S43_014177</name>
</gene>
<feature type="compositionally biased region" description="Acidic residues" evidence="1">
    <location>
        <begin position="35"/>
        <end position="52"/>
    </location>
</feature>
<feature type="compositionally biased region" description="Low complexity" evidence="1">
    <location>
        <begin position="382"/>
        <end position="405"/>
    </location>
</feature>
<comment type="caution">
    <text evidence="2">The sequence shown here is derived from an EMBL/GenBank/DDBJ whole genome shotgun (WGS) entry which is preliminary data.</text>
</comment>
<protein>
    <submittedName>
        <fullName evidence="2">Uncharacterized protein</fullName>
    </submittedName>
</protein>
<feature type="compositionally biased region" description="Acidic residues" evidence="1">
    <location>
        <begin position="453"/>
        <end position="469"/>
    </location>
</feature>